<dbReference type="InterPro" id="IPR038158">
    <property type="entry name" value="H-NOX_domain_sf"/>
</dbReference>
<dbReference type="PANTHER" id="PTHR45655">
    <property type="entry name" value="GUANYLATE CYCLASE SOLUBLE SUBUNIT BETA-2"/>
    <property type="match status" value="1"/>
</dbReference>
<evidence type="ECO:0000256" key="1">
    <source>
        <dbReference type="ARBA" id="ARBA00001436"/>
    </source>
</evidence>
<reference evidence="5" key="2">
    <citation type="submission" date="2019-09" db="UniProtKB">
        <authorList>
            <consortium name="WormBaseParasite"/>
        </authorList>
    </citation>
    <scope>IDENTIFICATION</scope>
</reference>
<dbReference type="GO" id="GO:0019934">
    <property type="term" value="P:cGMP-mediated signaling"/>
    <property type="evidence" value="ECO:0007669"/>
    <property type="project" value="TreeGrafter"/>
</dbReference>
<dbReference type="AlphaFoldDB" id="A0A183GCF1"/>
<dbReference type="Proteomes" id="UP000050761">
    <property type="component" value="Unassembled WGS sequence"/>
</dbReference>
<dbReference type="PANTHER" id="PTHR45655:SF16">
    <property type="entry name" value="SOLUBLE GUANYLATE CYCLASE GCY-36"/>
    <property type="match status" value="1"/>
</dbReference>
<proteinExistence type="predicted"/>
<dbReference type="EMBL" id="UZAH01031660">
    <property type="protein sequence ID" value="VDP16993.1"/>
    <property type="molecule type" value="Genomic_DNA"/>
</dbReference>
<protein>
    <submittedName>
        <fullName evidence="5">HNOB domain-containing protein</fullName>
    </submittedName>
</protein>
<organism evidence="4 5">
    <name type="scientific">Heligmosomoides polygyrus</name>
    <name type="common">Parasitic roundworm</name>
    <dbReference type="NCBI Taxonomy" id="6339"/>
    <lineage>
        <taxon>Eukaryota</taxon>
        <taxon>Metazoa</taxon>
        <taxon>Ecdysozoa</taxon>
        <taxon>Nematoda</taxon>
        <taxon>Chromadorea</taxon>
        <taxon>Rhabditida</taxon>
        <taxon>Rhabditina</taxon>
        <taxon>Rhabditomorpha</taxon>
        <taxon>Strongyloidea</taxon>
        <taxon>Heligmosomidae</taxon>
        <taxon>Heligmosomoides</taxon>
    </lineage>
</organism>
<dbReference type="Pfam" id="PF07700">
    <property type="entry name" value="HNOB"/>
    <property type="match status" value="1"/>
</dbReference>
<accession>A0A183GCF1</accession>
<reference evidence="3 4" key="1">
    <citation type="submission" date="2018-11" db="EMBL/GenBank/DDBJ databases">
        <authorList>
            <consortium name="Pathogen Informatics"/>
        </authorList>
    </citation>
    <scope>NUCLEOTIDE SEQUENCE [LARGE SCALE GENOMIC DNA]</scope>
</reference>
<dbReference type="InterPro" id="IPR011644">
    <property type="entry name" value="Heme_NO-bd"/>
</dbReference>
<evidence type="ECO:0000313" key="3">
    <source>
        <dbReference type="EMBL" id="VDP16993.1"/>
    </source>
</evidence>
<dbReference type="SUPFAM" id="SSF111126">
    <property type="entry name" value="Ligand-binding domain in the NO signalling and Golgi transport"/>
    <property type="match status" value="1"/>
</dbReference>
<dbReference type="GO" id="GO:0004383">
    <property type="term" value="F:guanylate cyclase activity"/>
    <property type="evidence" value="ECO:0007669"/>
    <property type="project" value="UniProtKB-EC"/>
</dbReference>
<dbReference type="FunFam" id="3.90.1520.10:FF:000005">
    <property type="entry name" value="Soluble guanylate cyclase gcy-36"/>
    <property type="match status" value="1"/>
</dbReference>
<name>A0A183GCF1_HELPZ</name>
<accession>A0A3P8F504</accession>
<evidence type="ECO:0000313" key="4">
    <source>
        <dbReference type="Proteomes" id="UP000050761"/>
    </source>
</evidence>
<sequence>MFGFIHESIRQLMLRKFGEEFWNKVLARAGFEAGKENIVNHYYSDSDTYILVDAVSVTAKMTREQVWEMYGGFLIEYTMEIGWDDLIRSMSPNLKGFLDNLDSLHYFIDHVVYKANLRGPSFRCEDNPDGTITLHYYTGRPGLYPIVKGVLKEAAKRVFELDILLTITGRTQRSVQMATGERIEEHVIFLIKVLSQFYKKEKTLPQRIPREQLEGLGSVPNTALSVIRGCRDRR</sequence>
<keyword evidence="4" id="KW-1185">Reference proteome</keyword>
<dbReference type="OrthoDB" id="6127067at2759"/>
<dbReference type="Gene3D" id="3.90.1520.10">
    <property type="entry name" value="H-NOX domain"/>
    <property type="match status" value="1"/>
</dbReference>
<evidence type="ECO:0000313" key="5">
    <source>
        <dbReference type="WBParaSite" id="HPBE_0001984401-mRNA-1"/>
    </source>
</evidence>
<dbReference type="WBParaSite" id="HPBE_0001984401-mRNA-1">
    <property type="protein sequence ID" value="HPBE_0001984401-mRNA-1"/>
    <property type="gene ID" value="HPBE_0001984401"/>
</dbReference>
<dbReference type="GO" id="GO:0020037">
    <property type="term" value="F:heme binding"/>
    <property type="evidence" value="ECO:0007669"/>
    <property type="project" value="InterPro"/>
</dbReference>
<comment type="catalytic activity">
    <reaction evidence="1">
        <text>GTP = 3',5'-cyclic GMP + diphosphate</text>
        <dbReference type="Rhea" id="RHEA:13665"/>
        <dbReference type="ChEBI" id="CHEBI:33019"/>
        <dbReference type="ChEBI" id="CHEBI:37565"/>
        <dbReference type="ChEBI" id="CHEBI:57746"/>
        <dbReference type="EC" id="4.6.1.2"/>
    </reaction>
</comment>
<feature type="domain" description="Heme NO-binding" evidence="2">
    <location>
        <begin position="3"/>
        <end position="164"/>
    </location>
</feature>
<dbReference type="GO" id="GO:0070482">
    <property type="term" value="P:response to oxygen levels"/>
    <property type="evidence" value="ECO:0007669"/>
    <property type="project" value="TreeGrafter"/>
</dbReference>
<gene>
    <name evidence="3" type="ORF">HPBE_LOCUS19843</name>
</gene>
<dbReference type="GO" id="GO:0008074">
    <property type="term" value="C:guanylate cyclase complex, soluble"/>
    <property type="evidence" value="ECO:0007669"/>
    <property type="project" value="TreeGrafter"/>
</dbReference>
<dbReference type="InterPro" id="IPR024096">
    <property type="entry name" value="NO_sig/Golgi_transp_ligand-bd"/>
</dbReference>
<evidence type="ECO:0000259" key="2">
    <source>
        <dbReference type="Pfam" id="PF07700"/>
    </source>
</evidence>